<dbReference type="InterPro" id="IPR006634">
    <property type="entry name" value="TLC-dom"/>
</dbReference>
<gene>
    <name evidence="8" type="ORF">IV203_013337</name>
</gene>
<dbReference type="EMBL" id="JAGRRH010000001">
    <property type="protein sequence ID" value="KAG7374242.1"/>
    <property type="molecule type" value="Genomic_DNA"/>
</dbReference>
<evidence type="ECO:0000256" key="6">
    <source>
        <dbReference type="SAM" id="Phobius"/>
    </source>
</evidence>
<evidence type="ECO:0000259" key="7">
    <source>
        <dbReference type="Pfam" id="PF03798"/>
    </source>
</evidence>
<feature type="transmembrane region" description="Helical" evidence="6">
    <location>
        <begin position="172"/>
        <end position="196"/>
    </location>
</feature>
<feature type="transmembrane region" description="Helical" evidence="6">
    <location>
        <begin position="93"/>
        <end position="115"/>
    </location>
</feature>
<protein>
    <submittedName>
        <fullName evidence="8">TLC domain containing protein</fullName>
    </submittedName>
</protein>
<feature type="region of interest" description="Disordered" evidence="5">
    <location>
        <begin position="1"/>
        <end position="27"/>
    </location>
</feature>
<proteinExistence type="predicted"/>
<sequence length="265" mass="30762">MAPRQRSLSSRPEDSFESSESLLAQEQQKKAIAAAAPPTLNQTEADVARDQHDYFNLVALACIVFSTSLNYSFPWLQYVGGHFWEMWATTLLYFFLDLMWVSLVPICVKSPGVIVKHHIVAMMYLIGPIAYPEYRWFMGAILSVEINTWFLICRRLVYRNYYSPSSNDSTNVLLPVVQLVVSAMFYITWISIRCYLYPSYLFMFLRMADDRIRETGVFFHKEMIFITVHTALCALNIKWTYDLFTPIIKRWLGIGPKQMVVQNGL</sequence>
<organism evidence="8 9">
    <name type="scientific">Nitzschia inconspicua</name>
    <dbReference type="NCBI Taxonomy" id="303405"/>
    <lineage>
        <taxon>Eukaryota</taxon>
        <taxon>Sar</taxon>
        <taxon>Stramenopiles</taxon>
        <taxon>Ochrophyta</taxon>
        <taxon>Bacillariophyta</taxon>
        <taxon>Bacillariophyceae</taxon>
        <taxon>Bacillariophycidae</taxon>
        <taxon>Bacillariales</taxon>
        <taxon>Bacillariaceae</taxon>
        <taxon>Nitzschia</taxon>
    </lineage>
</organism>
<keyword evidence="9" id="KW-1185">Reference proteome</keyword>
<evidence type="ECO:0000313" key="8">
    <source>
        <dbReference type="EMBL" id="KAG7374242.1"/>
    </source>
</evidence>
<feature type="compositionally biased region" description="Polar residues" evidence="5">
    <location>
        <begin position="1"/>
        <end position="10"/>
    </location>
</feature>
<dbReference type="GO" id="GO:0016020">
    <property type="term" value="C:membrane"/>
    <property type="evidence" value="ECO:0007669"/>
    <property type="project" value="UniProtKB-SubCell"/>
</dbReference>
<comment type="caution">
    <text evidence="8">The sequence shown here is derived from an EMBL/GenBank/DDBJ whole genome shotgun (WGS) entry which is preliminary data.</text>
</comment>
<name>A0A9K3M5E0_9STRA</name>
<evidence type="ECO:0000256" key="3">
    <source>
        <dbReference type="ARBA" id="ARBA00022989"/>
    </source>
</evidence>
<dbReference type="OrthoDB" id="39339at2759"/>
<dbReference type="AlphaFoldDB" id="A0A9K3M5E0"/>
<keyword evidence="2 6" id="KW-0812">Transmembrane</keyword>
<feature type="transmembrane region" description="Helical" evidence="6">
    <location>
        <begin position="54"/>
        <end position="73"/>
    </location>
</feature>
<comment type="subcellular location">
    <subcellularLocation>
        <location evidence="1">Membrane</location>
        <topology evidence="1">Multi-pass membrane protein</topology>
    </subcellularLocation>
</comment>
<evidence type="ECO:0000256" key="1">
    <source>
        <dbReference type="ARBA" id="ARBA00004141"/>
    </source>
</evidence>
<accession>A0A9K3M5E0</accession>
<feature type="transmembrane region" description="Helical" evidence="6">
    <location>
        <begin position="136"/>
        <end position="152"/>
    </location>
</feature>
<evidence type="ECO:0000313" key="9">
    <source>
        <dbReference type="Proteomes" id="UP000693970"/>
    </source>
</evidence>
<keyword evidence="4 6" id="KW-0472">Membrane</keyword>
<feature type="domain" description="TLC" evidence="7">
    <location>
        <begin position="60"/>
        <end position="243"/>
    </location>
</feature>
<reference evidence="8" key="2">
    <citation type="submission" date="2021-04" db="EMBL/GenBank/DDBJ databases">
        <authorList>
            <person name="Podell S."/>
        </authorList>
    </citation>
    <scope>NUCLEOTIDE SEQUENCE</scope>
    <source>
        <strain evidence="8">Hildebrandi</strain>
    </source>
</reference>
<dbReference type="Pfam" id="PF03798">
    <property type="entry name" value="TRAM_LAG1_CLN8"/>
    <property type="match status" value="1"/>
</dbReference>
<dbReference type="Proteomes" id="UP000693970">
    <property type="component" value="Unassembled WGS sequence"/>
</dbReference>
<reference evidence="8" key="1">
    <citation type="journal article" date="2021" name="Sci. Rep.">
        <title>Diploid genomic architecture of Nitzschia inconspicua, an elite biomass production diatom.</title>
        <authorList>
            <person name="Oliver A."/>
            <person name="Podell S."/>
            <person name="Pinowska A."/>
            <person name="Traller J.C."/>
            <person name="Smith S.R."/>
            <person name="McClure R."/>
            <person name="Beliaev A."/>
            <person name="Bohutskyi P."/>
            <person name="Hill E.A."/>
            <person name="Rabines A."/>
            <person name="Zheng H."/>
            <person name="Allen L.Z."/>
            <person name="Kuo A."/>
            <person name="Grigoriev I.V."/>
            <person name="Allen A.E."/>
            <person name="Hazlebeck D."/>
            <person name="Allen E.E."/>
        </authorList>
    </citation>
    <scope>NUCLEOTIDE SEQUENCE</scope>
    <source>
        <strain evidence="8">Hildebrandi</strain>
    </source>
</reference>
<evidence type="ECO:0000256" key="5">
    <source>
        <dbReference type="SAM" id="MobiDB-lite"/>
    </source>
</evidence>
<evidence type="ECO:0000256" key="4">
    <source>
        <dbReference type="ARBA" id="ARBA00023136"/>
    </source>
</evidence>
<keyword evidence="3 6" id="KW-1133">Transmembrane helix</keyword>
<evidence type="ECO:0000256" key="2">
    <source>
        <dbReference type="ARBA" id="ARBA00022692"/>
    </source>
</evidence>